<accession>A0A397UUS8</accession>
<protein>
    <recommendedName>
        <fullName evidence="3">FAR1 domain-containing protein</fullName>
    </recommendedName>
</protein>
<dbReference type="OrthoDB" id="2436341at2759"/>
<reference evidence="1 2" key="1">
    <citation type="submission" date="2018-06" db="EMBL/GenBank/DDBJ databases">
        <title>Comparative genomics reveals the genomic features of Rhizophagus irregularis, R. cerebriforme, R. diaphanum and Gigaspora rosea, and their symbiotic lifestyle signature.</title>
        <authorList>
            <person name="Morin E."/>
            <person name="San Clemente H."/>
            <person name="Chen E.C.H."/>
            <person name="De La Providencia I."/>
            <person name="Hainaut M."/>
            <person name="Kuo A."/>
            <person name="Kohler A."/>
            <person name="Murat C."/>
            <person name="Tang N."/>
            <person name="Roy S."/>
            <person name="Loubradou J."/>
            <person name="Henrissat B."/>
            <person name="Grigoriev I.V."/>
            <person name="Corradi N."/>
            <person name="Roux C."/>
            <person name="Martin F.M."/>
        </authorList>
    </citation>
    <scope>NUCLEOTIDE SEQUENCE [LARGE SCALE GENOMIC DNA]</scope>
    <source>
        <strain evidence="1 2">DAOM 194757</strain>
    </source>
</reference>
<dbReference type="Proteomes" id="UP000266673">
    <property type="component" value="Unassembled WGS sequence"/>
</dbReference>
<organism evidence="1 2">
    <name type="scientific">Gigaspora rosea</name>
    <dbReference type="NCBI Taxonomy" id="44941"/>
    <lineage>
        <taxon>Eukaryota</taxon>
        <taxon>Fungi</taxon>
        <taxon>Fungi incertae sedis</taxon>
        <taxon>Mucoromycota</taxon>
        <taxon>Glomeromycotina</taxon>
        <taxon>Glomeromycetes</taxon>
        <taxon>Diversisporales</taxon>
        <taxon>Gigasporaceae</taxon>
        <taxon>Gigaspora</taxon>
    </lineage>
</organism>
<comment type="caution">
    <text evidence="1">The sequence shown here is derived from an EMBL/GenBank/DDBJ whole genome shotgun (WGS) entry which is preliminary data.</text>
</comment>
<dbReference type="PANTHER" id="PTHR47718">
    <property type="entry name" value="OS01G0519700 PROTEIN"/>
    <property type="match status" value="1"/>
</dbReference>
<evidence type="ECO:0000313" key="1">
    <source>
        <dbReference type="EMBL" id="RIB13552.1"/>
    </source>
</evidence>
<keyword evidence="2" id="KW-1185">Reference proteome</keyword>
<name>A0A397UUS8_9GLOM</name>
<sequence length="157" mass="18146">MDPLQFEENGEGSSVSLRDNNQIQFFFENNLTGTELSSISSPYDSKMIEIFDENFSDEKDEELALKIYEGQTFQTWNNVETFLKSYGLEQGFSIRKKRTESCFEDSNQVIRKVSWECGCAGNYQPKKVLDPEDQRNRKSKCIGCKCHLMGICPNHQQ</sequence>
<dbReference type="EMBL" id="QKWP01000913">
    <property type="protein sequence ID" value="RIB13552.1"/>
    <property type="molecule type" value="Genomic_DNA"/>
</dbReference>
<proteinExistence type="predicted"/>
<dbReference type="PANTHER" id="PTHR47718:SF13">
    <property type="entry name" value="OS09G0290500 PROTEIN"/>
    <property type="match status" value="1"/>
</dbReference>
<gene>
    <name evidence="1" type="ORF">C2G38_2040880</name>
</gene>
<dbReference type="AlphaFoldDB" id="A0A397UUS8"/>
<evidence type="ECO:0008006" key="3">
    <source>
        <dbReference type="Google" id="ProtNLM"/>
    </source>
</evidence>
<evidence type="ECO:0000313" key="2">
    <source>
        <dbReference type="Proteomes" id="UP000266673"/>
    </source>
</evidence>